<feature type="region of interest" description="Disordered" evidence="1">
    <location>
        <begin position="1"/>
        <end position="40"/>
    </location>
</feature>
<dbReference type="Proteomes" id="UP000298652">
    <property type="component" value="Chromosome 5"/>
</dbReference>
<dbReference type="Gramene" id="TKW12561">
    <property type="protein sequence ID" value="TKW12561"/>
    <property type="gene ID" value="SEVIR_5G043966v2"/>
</dbReference>
<protein>
    <submittedName>
        <fullName evidence="2">Uncharacterized protein</fullName>
    </submittedName>
</protein>
<dbReference type="AlphaFoldDB" id="A0A4U6U9P0"/>
<organism evidence="2 3">
    <name type="scientific">Setaria viridis</name>
    <name type="common">Green bristlegrass</name>
    <name type="synonym">Setaria italica subsp. viridis</name>
    <dbReference type="NCBI Taxonomy" id="4556"/>
    <lineage>
        <taxon>Eukaryota</taxon>
        <taxon>Viridiplantae</taxon>
        <taxon>Streptophyta</taxon>
        <taxon>Embryophyta</taxon>
        <taxon>Tracheophyta</taxon>
        <taxon>Spermatophyta</taxon>
        <taxon>Magnoliopsida</taxon>
        <taxon>Liliopsida</taxon>
        <taxon>Poales</taxon>
        <taxon>Poaceae</taxon>
        <taxon>PACMAD clade</taxon>
        <taxon>Panicoideae</taxon>
        <taxon>Panicodae</taxon>
        <taxon>Paniceae</taxon>
        <taxon>Cenchrinae</taxon>
        <taxon>Setaria</taxon>
    </lineage>
</organism>
<dbReference type="EMBL" id="CM016556">
    <property type="protein sequence ID" value="TKW12561.1"/>
    <property type="molecule type" value="Genomic_DNA"/>
</dbReference>
<proteinExistence type="predicted"/>
<gene>
    <name evidence="2" type="ORF">SEVIR_5G043966v2</name>
</gene>
<accession>A0A4U6U9P0</accession>
<evidence type="ECO:0000313" key="2">
    <source>
        <dbReference type="EMBL" id="TKW12561.1"/>
    </source>
</evidence>
<evidence type="ECO:0000256" key="1">
    <source>
        <dbReference type="SAM" id="MobiDB-lite"/>
    </source>
</evidence>
<name>A0A4U6U9P0_SETVI</name>
<evidence type="ECO:0000313" key="3">
    <source>
        <dbReference type="Proteomes" id="UP000298652"/>
    </source>
</evidence>
<sequence>MLWHSAGQRPRRGNREDSRPAAWDSTARRTTVKTEDSHHA</sequence>
<reference evidence="2" key="1">
    <citation type="submission" date="2019-03" db="EMBL/GenBank/DDBJ databases">
        <title>WGS assembly of Setaria viridis.</title>
        <authorList>
            <person name="Huang P."/>
            <person name="Jenkins J."/>
            <person name="Grimwood J."/>
            <person name="Barry K."/>
            <person name="Healey A."/>
            <person name="Mamidi S."/>
            <person name="Sreedasyam A."/>
            <person name="Shu S."/>
            <person name="Feldman M."/>
            <person name="Wu J."/>
            <person name="Yu Y."/>
            <person name="Chen C."/>
            <person name="Johnson J."/>
            <person name="Rokhsar D."/>
            <person name="Baxter I."/>
            <person name="Schmutz J."/>
            <person name="Brutnell T."/>
            <person name="Kellogg E."/>
        </authorList>
    </citation>
    <scope>NUCLEOTIDE SEQUENCE [LARGE SCALE GENOMIC DNA]</scope>
</reference>
<keyword evidence="3" id="KW-1185">Reference proteome</keyword>